<dbReference type="Gene3D" id="2.120.10.30">
    <property type="entry name" value="TolB, C-terminal domain"/>
    <property type="match status" value="1"/>
</dbReference>
<proteinExistence type="predicted"/>
<reference evidence="1" key="1">
    <citation type="journal article" date="2019" name="bioRxiv">
        <title>The Genome of the Zebra Mussel, Dreissena polymorpha: A Resource for Invasive Species Research.</title>
        <authorList>
            <person name="McCartney M.A."/>
            <person name="Auch B."/>
            <person name="Kono T."/>
            <person name="Mallez S."/>
            <person name="Zhang Y."/>
            <person name="Obille A."/>
            <person name="Becker A."/>
            <person name="Abrahante J.E."/>
            <person name="Garbe J."/>
            <person name="Badalamenti J.P."/>
            <person name="Herman A."/>
            <person name="Mangelson H."/>
            <person name="Liachko I."/>
            <person name="Sullivan S."/>
            <person name="Sone E.D."/>
            <person name="Koren S."/>
            <person name="Silverstein K.A.T."/>
            <person name="Beckman K.B."/>
            <person name="Gohl D.M."/>
        </authorList>
    </citation>
    <scope>NUCLEOTIDE SEQUENCE</scope>
    <source>
        <strain evidence="1">Duluth1</strain>
        <tissue evidence="1">Whole animal</tissue>
    </source>
</reference>
<sequence>MSVSNGQLVNGRKLQLPHKAVGIAHHQGALYITSGTALYHYTLTGTLVKNLYEDRSGYGSTVYKCAVSPAGDKIYVTNYAQKKLITMATDGTLISTFTDPEPLVAEGVHATHAGQVLVCGSSSHTVIQVDHEGGKKLATLASQTDGLFYPLSVCYNNISDQIIVGVDADNIIVMDLQ</sequence>
<dbReference type="Proteomes" id="UP000828390">
    <property type="component" value="Unassembled WGS sequence"/>
</dbReference>
<evidence type="ECO:0000313" key="1">
    <source>
        <dbReference type="EMBL" id="KAH3718011.1"/>
    </source>
</evidence>
<evidence type="ECO:0000313" key="2">
    <source>
        <dbReference type="Proteomes" id="UP000828390"/>
    </source>
</evidence>
<dbReference type="InterPro" id="IPR011042">
    <property type="entry name" value="6-blade_b-propeller_TolB-like"/>
</dbReference>
<name>A0A9D4HIL3_DREPO</name>
<dbReference type="SUPFAM" id="SSF101898">
    <property type="entry name" value="NHL repeat"/>
    <property type="match status" value="1"/>
</dbReference>
<keyword evidence="2" id="KW-1185">Reference proteome</keyword>
<protein>
    <submittedName>
        <fullName evidence="1">Uncharacterized protein</fullName>
    </submittedName>
</protein>
<organism evidence="1 2">
    <name type="scientific">Dreissena polymorpha</name>
    <name type="common">Zebra mussel</name>
    <name type="synonym">Mytilus polymorpha</name>
    <dbReference type="NCBI Taxonomy" id="45954"/>
    <lineage>
        <taxon>Eukaryota</taxon>
        <taxon>Metazoa</taxon>
        <taxon>Spiralia</taxon>
        <taxon>Lophotrochozoa</taxon>
        <taxon>Mollusca</taxon>
        <taxon>Bivalvia</taxon>
        <taxon>Autobranchia</taxon>
        <taxon>Heteroconchia</taxon>
        <taxon>Euheterodonta</taxon>
        <taxon>Imparidentia</taxon>
        <taxon>Neoheterodontei</taxon>
        <taxon>Myida</taxon>
        <taxon>Dreissenoidea</taxon>
        <taxon>Dreissenidae</taxon>
        <taxon>Dreissena</taxon>
    </lineage>
</organism>
<accession>A0A9D4HIL3</accession>
<dbReference type="AlphaFoldDB" id="A0A9D4HIL3"/>
<dbReference type="EMBL" id="JAIWYP010000013">
    <property type="protein sequence ID" value="KAH3718011.1"/>
    <property type="molecule type" value="Genomic_DNA"/>
</dbReference>
<comment type="caution">
    <text evidence="1">The sequence shown here is derived from an EMBL/GenBank/DDBJ whole genome shotgun (WGS) entry which is preliminary data.</text>
</comment>
<reference evidence="1" key="2">
    <citation type="submission" date="2020-11" db="EMBL/GenBank/DDBJ databases">
        <authorList>
            <person name="McCartney M.A."/>
            <person name="Auch B."/>
            <person name="Kono T."/>
            <person name="Mallez S."/>
            <person name="Becker A."/>
            <person name="Gohl D.M."/>
            <person name="Silverstein K.A.T."/>
            <person name="Koren S."/>
            <person name="Bechman K.B."/>
            <person name="Herman A."/>
            <person name="Abrahante J.E."/>
            <person name="Garbe J."/>
        </authorList>
    </citation>
    <scope>NUCLEOTIDE SEQUENCE</scope>
    <source>
        <strain evidence="1">Duluth1</strain>
        <tissue evidence="1">Whole animal</tissue>
    </source>
</reference>
<gene>
    <name evidence="1" type="ORF">DPMN_060808</name>
</gene>